<proteinExistence type="predicted"/>
<accession>A0ABM7VTC5</accession>
<organism evidence="1 2">
    <name type="scientific">Phytobacter diazotrophicus</name>
    <dbReference type="NCBI Taxonomy" id="395631"/>
    <lineage>
        <taxon>Bacteria</taxon>
        <taxon>Pseudomonadati</taxon>
        <taxon>Pseudomonadota</taxon>
        <taxon>Gammaproteobacteria</taxon>
        <taxon>Enterobacterales</taxon>
        <taxon>Enterobacteriaceae</taxon>
        <taxon>Phytobacter</taxon>
    </lineage>
</organism>
<evidence type="ECO:0008006" key="3">
    <source>
        <dbReference type="Google" id="ProtNLM"/>
    </source>
</evidence>
<dbReference type="Proteomes" id="UP001320460">
    <property type="component" value="Chromosome"/>
</dbReference>
<gene>
    <name evidence="1" type="ORF">PDTA9734_18480</name>
</gene>
<sequence>MERRLGRKGGVVDSVDSDGLTRYDLVRRDDGVVVLTFDMPARCKALLYKQGDKYSFRPMLPEEIVGTPHLFAQMLERAGYRVSPVSDILS</sequence>
<protein>
    <recommendedName>
        <fullName evidence="3">KTSC domain-containing protein</fullName>
    </recommendedName>
</protein>
<dbReference type="EMBL" id="AP025334">
    <property type="protein sequence ID" value="BDD50361.1"/>
    <property type="molecule type" value="Genomic_DNA"/>
</dbReference>
<name>A0ABM7VTC5_9ENTR</name>
<evidence type="ECO:0000313" key="1">
    <source>
        <dbReference type="EMBL" id="BDD50361.1"/>
    </source>
</evidence>
<evidence type="ECO:0000313" key="2">
    <source>
        <dbReference type="Proteomes" id="UP001320460"/>
    </source>
</evidence>
<reference evidence="1 2" key="1">
    <citation type="submission" date="2021-12" db="EMBL/GenBank/DDBJ databases">
        <title>Complete genome sequence of Phytobacter diazotrophicus TA9734.</title>
        <authorList>
            <person name="Kubota H."/>
            <person name="Nakayama Y."/>
            <person name="Ariyoshi T."/>
        </authorList>
    </citation>
    <scope>NUCLEOTIDE SEQUENCE [LARGE SCALE GENOMIC DNA]</scope>
    <source>
        <strain evidence="1 2">TA9734</strain>
    </source>
</reference>
<keyword evidence="2" id="KW-1185">Reference proteome</keyword>